<dbReference type="SUPFAM" id="SSF52058">
    <property type="entry name" value="L domain-like"/>
    <property type="match status" value="1"/>
</dbReference>
<feature type="compositionally biased region" description="Low complexity" evidence="3">
    <location>
        <begin position="981"/>
        <end position="994"/>
    </location>
</feature>
<dbReference type="InterPro" id="IPR032675">
    <property type="entry name" value="LRR_dom_sf"/>
</dbReference>
<dbReference type="InterPro" id="IPR050541">
    <property type="entry name" value="LRR_TM_domain-containing"/>
</dbReference>
<dbReference type="PhylomeDB" id="A0A0D2VXU5"/>
<protein>
    <submittedName>
        <fullName evidence="5">Uncharacterized protein</fullName>
    </submittedName>
</protein>
<dbReference type="PANTHER" id="PTHR24369">
    <property type="entry name" value="ANTIGEN BSP, PUTATIVE-RELATED"/>
    <property type="match status" value="1"/>
</dbReference>
<keyword evidence="4" id="KW-0812">Transmembrane</keyword>
<evidence type="ECO:0000256" key="1">
    <source>
        <dbReference type="ARBA" id="ARBA00022614"/>
    </source>
</evidence>
<dbReference type="SUPFAM" id="SSF57184">
    <property type="entry name" value="Growth factor receptor domain"/>
    <property type="match status" value="1"/>
</dbReference>
<dbReference type="SMART" id="SM00369">
    <property type="entry name" value="LRR_TYP"/>
    <property type="match status" value="8"/>
</dbReference>
<evidence type="ECO:0000256" key="4">
    <source>
        <dbReference type="SAM" id="Phobius"/>
    </source>
</evidence>
<feature type="region of interest" description="Disordered" evidence="3">
    <location>
        <begin position="979"/>
        <end position="1014"/>
    </location>
</feature>
<dbReference type="InParanoid" id="A0A0D2VXU5"/>
<dbReference type="PANTHER" id="PTHR24369:SF211">
    <property type="entry name" value="LEUCINE-RICH REPEAT-CONTAINING PROTEIN 15-LIKE"/>
    <property type="match status" value="1"/>
</dbReference>
<feature type="compositionally biased region" description="Polar residues" evidence="3">
    <location>
        <begin position="450"/>
        <end position="463"/>
    </location>
</feature>
<feature type="region of interest" description="Disordered" evidence="3">
    <location>
        <begin position="396"/>
        <end position="468"/>
    </location>
</feature>
<evidence type="ECO:0000313" key="5">
    <source>
        <dbReference type="EMBL" id="KJE96502.1"/>
    </source>
</evidence>
<dbReference type="InterPro" id="IPR003591">
    <property type="entry name" value="Leu-rich_rpt_typical-subtyp"/>
</dbReference>
<feature type="region of interest" description="Disordered" evidence="3">
    <location>
        <begin position="941"/>
        <end position="960"/>
    </location>
</feature>
<dbReference type="CDD" id="cd00064">
    <property type="entry name" value="FU"/>
    <property type="match status" value="1"/>
</dbReference>
<feature type="compositionally biased region" description="Acidic residues" evidence="3">
    <location>
        <begin position="406"/>
        <end position="416"/>
    </location>
</feature>
<dbReference type="GO" id="GO:0005886">
    <property type="term" value="C:plasma membrane"/>
    <property type="evidence" value="ECO:0007669"/>
    <property type="project" value="TreeGrafter"/>
</dbReference>
<dbReference type="InterPro" id="IPR001611">
    <property type="entry name" value="Leu-rich_rpt"/>
</dbReference>
<evidence type="ECO:0000256" key="2">
    <source>
        <dbReference type="ARBA" id="ARBA00022737"/>
    </source>
</evidence>
<keyword evidence="4" id="KW-0472">Membrane</keyword>
<accession>A0A0D2VXU5</accession>
<proteinExistence type="predicted"/>
<feature type="compositionally biased region" description="Basic and acidic residues" evidence="3">
    <location>
        <begin position="285"/>
        <end position="296"/>
    </location>
</feature>
<dbReference type="AlphaFoldDB" id="A0A0D2VXU5"/>
<organism evidence="5 6">
    <name type="scientific">Capsaspora owczarzaki (strain ATCC 30864)</name>
    <dbReference type="NCBI Taxonomy" id="595528"/>
    <lineage>
        <taxon>Eukaryota</taxon>
        <taxon>Filasterea</taxon>
        <taxon>Capsaspora</taxon>
    </lineage>
</organism>
<dbReference type="OrthoDB" id="8195605at2759"/>
<feature type="region of interest" description="Disordered" evidence="3">
    <location>
        <begin position="271"/>
        <end position="297"/>
    </location>
</feature>
<dbReference type="EMBL" id="KE346371">
    <property type="protein sequence ID" value="KJE96502.1"/>
    <property type="molecule type" value="Genomic_DNA"/>
</dbReference>
<dbReference type="Proteomes" id="UP000008743">
    <property type="component" value="Unassembled WGS sequence"/>
</dbReference>
<dbReference type="PROSITE" id="PS51450">
    <property type="entry name" value="LRR"/>
    <property type="match status" value="4"/>
</dbReference>
<reference evidence="6" key="1">
    <citation type="submission" date="2011-02" db="EMBL/GenBank/DDBJ databases">
        <title>The Genome Sequence of Capsaspora owczarzaki ATCC 30864.</title>
        <authorList>
            <person name="Russ C."/>
            <person name="Cuomo C."/>
            <person name="Burger G."/>
            <person name="Gray M.W."/>
            <person name="Holland P.W.H."/>
            <person name="King N."/>
            <person name="Lang F.B.F."/>
            <person name="Roger A.J."/>
            <person name="Ruiz-Trillo I."/>
            <person name="Young S.K."/>
            <person name="Zeng Q."/>
            <person name="Gargeya S."/>
            <person name="Alvarado L."/>
            <person name="Berlin A."/>
            <person name="Chapman S.B."/>
            <person name="Chen Z."/>
            <person name="Freedman E."/>
            <person name="Gellesch M."/>
            <person name="Goldberg J."/>
            <person name="Griggs A."/>
            <person name="Gujja S."/>
            <person name="Heilman E."/>
            <person name="Heiman D."/>
            <person name="Howarth C."/>
            <person name="Mehta T."/>
            <person name="Neiman D."/>
            <person name="Pearson M."/>
            <person name="Roberts A."/>
            <person name="Saif S."/>
            <person name="Shea T."/>
            <person name="Shenoy N."/>
            <person name="Sisk P."/>
            <person name="Stolte C."/>
            <person name="Sykes S."/>
            <person name="White J."/>
            <person name="Yandava C."/>
            <person name="Haas B."/>
            <person name="Nusbaum C."/>
            <person name="Birren B."/>
        </authorList>
    </citation>
    <scope>NUCLEOTIDE SEQUENCE</scope>
    <source>
        <strain evidence="6">ATCC 30864</strain>
    </source>
</reference>
<feature type="compositionally biased region" description="Low complexity" evidence="3">
    <location>
        <begin position="1041"/>
        <end position="1054"/>
    </location>
</feature>
<evidence type="ECO:0000313" key="6">
    <source>
        <dbReference type="Proteomes" id="UP000008743"/>
    </source>
</evidence>
<gene>
    <name evidence="5" type="ORF">CAOG_006820</name>
</gene>
<dbReference type="InterPro" id="IPR006212">
    <property type="entry name" value="Furin_repeat"/>
</dbReference>
<keyword evidence="1" id="KW-0433">Leucine-rich repeat</keyword>
<dbReference type="STRING" id="595528.A0A0D2VXU5"/>
<dbReference type="FunFam" id="3.80.10.10:FF:001164">
    <property type="entry name" value="GH01279p"/>
    <property type="match status" value="1"/>
</dbReference>
<keyword evidence="4" id="KW-1133">Transmembrane helix</keyword>
<sequence length="1078" mass="113643">MNPLGTPGGVVSPRNERAFDLLREARQAKDADSPRFFKAAVLKTYFTPCADISGPGGAGAKETKPTIRQLEAIFEVPRSTVGKWIAHHRHQADLFARSTLDQAVDLVQDDAISGDRSVFLRSEELKIVNYLFVRSAFAHVALTKPNTIELFMRLSQVPRPDGKPRRQFGPNGPSESFLERFFAEFSDELRWITAHSIETIRTAAMNEETLRSFFERLQELCDKSGGKLWAEPGRIFSCIPSLLTFEELLRAPPLTPSSSCTEPATVRTVKQNKAYSPQDAAQRAAQHEREAREQEKAQVAPLMEEYNRAMRTYEDKIEPVMNQQDQLKSTIAADQARLAELEADDSAAALVADVRAQLHANQQRLAKVNATVKQMVAAKPKRPDVRHVRALAASKAAAAAPALQSDDSDDECEEDGIPPSPMQVTSAAPARFRKRIYERDSDDEAAPSFETAQSGGSDENVTYSLSSRSLERLKEPRLATRSSSRLILSPGVTLSRANTSGVSSWLTNDMAAMQLVDLSSNQIVSIPALSHLTALTDILLEANQITSIPANAFTGLTALTRLELSSNRITSISAFTDLTALTVLNLEANQITSIPANAFTGLTALVGMALSSNQITELPPSAFIGLSAMDNLDLSNNSISSISANTFTDLAALYFLDLSINLITSISSSAFSGLPGLGFLTLTENPFTTLPPGLFQGLPNGLYLSDFDSYMSPTNLTFGGNTVAPPSTYGSASYPYQCDTVCATCYASGSGACCGTNCLTCNSSNPCTQCYDGYGMMSGSCVPLASIASVASVASTQSASAASIASDISAASASVATVSSASIASQASASAASASSAWQTSAASAASNAPKGSGDASSLPIILGVIFGVLGLLLLVALVVALRRRRSPNALATTGSAIKLRESAPGSEPTYQAVDHSGTVSNVVNPTYSTLSATGDHALYEHVGSQPQGPTSSEQVYAEASVSASSATSGVDYADPSLPNASSVRVPSASSPTTYATVTSAPSEQTYEDVGSAPQAPVGLSEVQYSNAAVSGVEYADPSLPNASSVRVPPASSPTSYATVTVVPSTQNGNADYASIAN</sequence>
<dbReference type="Pfam" id="PF13855">
    <property type="entry name" value="LRR_8"/>
    <property type="match status" value="2"/>
</dbReference>
<feature type="compositionally biased region" description="Polar residues" evidence="3">
    <location>
        <begin position="995"/>
        <end position="1005"/>
    </location>
</feature>
<evidence type="ECO:0000256" key="3">
    <source>
        <dbReference type="SAM" id="MobiDB-lite"/>
    </source>
</evidence>
<dbReference type="Gene3D" id="3.80.10.10">
    <property type="entry name" value="Ribonuclease Inhibitor"/>
    <property type="match status" value="2"/>
</dbReference>
<dbReference type="eggNOG" id="KOG0619">
    <property type="taxonomic scope" value="Eukaryota"/>
</dbReference>
<feature type="compositionally biased region" description="Low complexity" evidence="3">
    <location>
        <begin position="396"/>
        <end position="405"/>
    </location>
</feature>
<keyword evidence="2" id="KW-0677">Repeat</keyword>
<feature type="transmembrane region" description="Helical" evidence="4">
    <location>
        <begin position="861"/>
        <end position="882"/>
    </location>
</feature>
<keyword evidence="6" id="KW-1185">Reference proteome</keyword>
<name>A0A0D2VXU5_CAPO3</name>
<dbReference type="InterPro" id="IPR009030">
    <property type="entry name" value="Growth_fac_rcpt_cys_sf"/>
</dbReference>
<feature type="region of interest" description="Disordered" evidence="3">
    <location>
        <begin position="1037"/>
        <end position="1056"/>
    </location>
</feature>